<evidence type="ECO:0000313" key="2">
    <source>
        <dbReference type="Proteomes" id="UP000028990"/>
    </source>
</evidence>
<dbReference type="AlphaFoldDB" id="A0A091DAU2"/>
<accession>A0A091DAU2</accession>
<name>A0A091DAU2_FUKDA</name>
<organism evidence="1 2">
    <name type="scientific">Fukomys damarensis</name>
    <name type="common">Damaraland mole rat</name>
    <name type="synonym">Cryptomys damarensis</name>
    <dbReference type="NCBI Taxonomy" id="885580"/>
    <lineage>
        <taxon>Eukaryota</taxon>
        <taxon>Metazoa</taxon>
        <taxon>Chordata</taxon>
        <taxon>Craniata</taxon>
        <taxon>Vertebrata</taxon>
        <taxon>Euteleostomi</taxon>
        <taxon>Mammalia</taxon>
        <taxon>Eutheria</taxon>
        <taxon>Euarchontoglires</taxon>
        <taxon>Glires</taxon>
        <taxon>Rodentia</taxon>
        <taxon>Hystricomorpha</taxon>
        <taxon>Bathyergidae</taxon>
        <taxon>Fukomys</taxon>
    </lineage>
</organism>
<dbReference type="Proteomes" id="UP000028990">
    <property type="component" value="Unassembled WGS sequence"/>
</dbReference>
<evidence type="ECO:0000313" key="1">
    <source>
        <dbReference type="EMBL" id="KFO29209.1"/>
    </source>
</evidence>
<gene>
    <name evidence="1" type="ORF">H920_09352</name>
</gene>
<protein>
    <submittedName>
        <fullName evidence="1">Uncharacterized protein</fullName>
    </submittedName>
</protein>
<proteinExistence type="predicted"/>
<keyword evidence="2" id="KW-1185">Reference proteome</keyword>
<dbReference type="EMBL" id="KN122620">
    <property type="protein sequence ID" value="KFO29209.1"/>
    <property type="molecule type" value="Genomic_DNA"/>
</dbReference>
<reference evidence="1 2" key="1">
    <citation type="submission" date="2013-11" db="EMBL/GenBank/DDBJ databases">
        <title>The Damaraland mole rat (Fukomys damarensis) genome and evolution of African mole rats.</title>
        <authorList>
            <person name="Gladyshev V.N."/>
            <person name="Fang X."/>
        </authorList>
    </citation>
    <scope>NUCLEOTIDE SEQUENCE [LARGE SCALE GENOMIC DNA]</scope>
    <source>
        <tissue evidence="1">Liver</tissue>
    </source>
</reference>
<sequence length="74" mass="8167">MVAAGAPSMGSRWIASAESWRAAAGAWKTLGPWANLPLKFLRQSRIFNGYRSFEYVVGPIARILITGREKPALF</sequence>